<dbReference type="Proteomes" id="UP000248039">
    <property type="component" value="Unassembled WGS sequence"/>
</dbReference>
<comment type="cofactor">
    <cofactor evidence="1">
        <name>FAD</name>
        <dbReference type="ChEBI" id="CHEBI:57692"/>
    </cofactor>
</comment>
<evidence type="ECO:0000256" key="2">
    <source>
        <dbReference type="ARBA" id="ARBA00010139"/>
    </source>
</evidence>
<dbReference type="PANTHER" id="PTHR42877">
    <property type="entry name" value="L-ORNITHINE N(5)-MONOOXYGENASE-RELATED"/>
    <property type="match status" value="1"/>
</dbReference>
<keyword evidence="9" id="KW-1185">Reference proteome</keyword>
<evidence type="ECO:0000256" key="6">
    <source>
        <dbReference type="ARBA" id="ARBA00023002"/>
    </source>
</evidence>
<comment type="caution">
    <text evidence="8">The sequence shown here is derived from an EMBL/GenBank/DDBJ whole genome shotgun (WGS) entry which is preliminary data.</text>
</comment>
<dbReference type="AlphaFoldDB" id="A0A2V4NFR5"/>
<dbReference type="PRINTS" id="PR00469">
    <property type="entry name" value="PNDRDTASEII"/>
</dbReference>
<gene>
    <name evidence="8" type="ORF">C7C46_12140</name>
</gene>
<keyword evidence="7 8" id="KW-0503">Monooxygenase</keyword>
<evidence type="ECO:0000256" key="4">
    <source>
        <dbReference type="ARBA" id="ARBA00022827"/>
    </source>
</evidence>
<keyword evidence="6" id="KW-0560">Oxidoreductase</keyword>
<dbReference type="EMBL" id="PYBW01000038">
    <property type="protein sequence ID" value="PYC80885.1"/>
    <property type="molecule type" value="Genomic_DNA"/>
</dbReference>
<dbReference type="FunFam" id="3.50.50.60:FF:000214">
    <property type="entry name" value="PROBABLE MONOOXYGENASE"/>
    <property type="match status" value="1"/>
</dbReference>
<dbReference type="OrthoDB" id="5168853at2"/>
<dbReference type="GO" id="GO:0004497">
    <property type="term" value="F:monooxygenase activity"/>
    <property type="evidence" value="ECO:0007669"/>
    <property type="project" value="UniProtKB-KW"/>
</dbReference>
<keyword evidence="3" id="KW-0285">Flavoprotein</keyword>
<sequence length="516" mass="56507">MAEPTPTPRSTTQTEVPHLRVAVIGSGFGGIGAGVRLRRAGITDFVILERADSVGGTWRDNSYPGCACDVPSHLYSFSFALNPDWPRSFSGHSEIRAYLERVTDTYGLRPHLRLNHQVTETRWEEERTRWRITTNRGEFTADAVVSATGPLSDPAVPDVPGLADFPGKVFHSSRWDHDYDLAGKRVAVVGTGASAIQIIPAIQPKVGRLTVFQRTPAWVLPKADRQISGLEKAVHRAVPATTALRRAVLFAVRELQVDAFVRRPGALRLVQKVAEKHLARQIADPALRAKLTPDYRIGCKRILLSQTYYPALAAPNAEVVTSGLREVRGNVLVAADGTETEADVIIFGTGFHTTDLPTAEHVYGVGGHRLSDVWKGGMEALRGSTVHGFPNLFFVIGPNTGLGNSSMILMIESQLNYLVDALGTLQSVGATAMQPTQRAQRHWNQRLQHKMERTVWTTGGCRSWYLTEDGKNTTLWPGSTSAFRRATRRVDLAEYDLIKRQPAGATAAPAAEEVSA</sequence>
<reference evidence="8 9" key="1">
    <citation type="submission" date="2018-03" db="EMBL/GenBank/DDBJ databases">
        <title>Bioinformatic expansion and discovery of thiopeptide antibiotics.</title>
        <authorList>
            <person name="Schwalen C.J."/>
            <person name="Hudson G.A."/>
            <person name="Mitchell D.A."/>
        </authorList>
    </citation>
    <scope>NUCLEOTIDE SEQUENCE [LARGE SCALE GENOMIC DNA]</scope>
    <source>
        <strain evidence="8 9">ATCC 21389</strain>
    </source>
</reference>
<organism evidence="8 9">
    <name type="scientific">Streptomyces tateyamensis</name>
    <dbReference type="NCBI Taxonomy" id="565073"/>
    <lineage>
        <taxon>Bacteria</taxon>
        <taxon>Bacillati</taxon>
        <taxon>Actinomycetota</taxon>
        <taxon>Actinomycetes</taxon>
        <taxon>Kitasatosporales</taxon>
        <taxon>Streptomycetaceae</taxon>
        <taxon>Streptomyces</taxon>
    </lineage>
</organism>
<evidence type="ECO:0000313" key="8">
    <source>
        <dbReference type="EMBL" id="PYC80885.1"/>
    </source>
</evidence>
<evidence type="ECO:0000256" key="5">
    <source>
        <dbReference type="ARBA" id="ARBA00022857"/>
    </source>
</evidence>
<evidence type="ECO:0000313" key="9">
    <source>
        <dbReference type="Proteomes" id="UP000248039"/>
    </source>
</evidence>
<name>A0A2V4NFR5_9ACTN</name>
<keyword evidence="4" id="KW-0274">FAD</keyword>
<dbReference type="Pfam" id="PF13738">
    <property type="entry name" value="Pyr_redox_3"/>
    <property type="match status" value="1"/>
</dbReference>
<evidence type="ECO:0000256" key="1">
    <source>
        <dbReference type="ARBA" id="ARBA00001974"/>
    </source>
</evidence>
<dbReference type="Gene3D" id="3.50.50.60">
    <property type="entry name" value="FAD/NAD(P)-binding domain"/>
    <property type="match status" value="3"/>
</dbReference>
<accession>A0A2V4NFR5</accession>
<dbReference type="PANTHER" id="PTHR42877:SF4">
    <property type="entry name" value="FAD_NAD(P)-BINDING DOMAIN-CONTAINING PROTEIN-RELATED"/>
    <property type="match status" value="1"/>
</dbReference>
<proteinExistence type="inferred from homology"/>
<dbReference type="InterPro" id="IPR051209">
    <property type="entry name" value="FAD-bind_Monooxygenase_sf"/>
</dbReference>
<comment type="similarity">
    <text evidence="2">Belongs to the FAD-binding monooxygenase family.</text>
</comment>
<evidence type="ECO:0000256" key="3">
    <source>
        <dbReference type="ARBA" id="ARBA00022630"/>
    </source>
</evidence>
<evidence type="ECO:0000256" key="7">
    <source>
        <dbReference type="ARBA" id="ARBA00023033"/>
    </source>
</evidence>
<dbReference type="SUPFAM" id="SSF51905">
    <property type="entry name" value="FAD/NAD(P)-binding domain"/>
    <property type="match status" value="2"/>
</dbReference>
<keyword evidence="5" id="KW-0521">NADP</keyword>
<dbReference type="InterPro" id="IPR036188">
    <property type="entry name" value="FAD/NAD-bd_sf"/>
</dbReference>
<protein>
    <submittedName>
        <fullName evidence="8">Cyclohexanone monooxygenase</fullName>
    </submittedName>
</protein>
<dbReference type="RefSeq" id="WP_110668684.1">
    <property type="nucleotide sequence ID" value="NZ_PYBW01000038.1"/>
</dbReference>